<dbReference type="Proteomes" id="UP000799779">
    <property type="component" value="Unassembled WGS sequence"/>
</dbReference>
<dbReference type="EMBL" id="ML977726">
    <property type="protein sequence ID" value="KAF1993150.1"/>
    <property type="molecule type" value="Genomic_DNA"/>
</dbReference>
<proteinExistence type="predicted"/>
<organism evidence="2 3">
    <name type="scientific">Amniculicola lignicola CBS 123094</name>
    <dbReference type="NCBI Taxonomy" id="1392246"/>
    <lineage>
        <taxon>Eukaryota</taxon>
        <taxon>Fungi</taxon>
        <taxon>Dikarya</taxon>
        <taxon>Ascomycota</taxon>
        <taxon>Pezizomycotina</taxon>
        <taxon>Dothideomycetes</taxon>
        <taxon>Pleosporomycetidae</taxon>
        <taxon>Pleosporales</taxon>
        <taxon>Amniculicolaceae</taxon>
        <taxon>Amniculicola</taxon>
    </lineage>
</organism>
<feature type="compositionally biased region" description="Low complexity" evidence="1">
    <location>
        <begin position="99"/>
        <end position="108"/>
    </location>
</feature>
<evidence type="ECO:0000313" key="2">
    <source>
        <dbReference type="EMBL" id="KAF1993150.1"/>
    </source>
</evidence>
<accession>A0A6A5VUU0</accession>
<feature type="region of interest" description="Disordered" evidence="1">
    <location>
        <begin position="99"/>
        <end position="125"/>
    </location>
</feature>
<name>A0A6A5VUU0_9PLEO</name>
<sequence>MSSLPLAATSMQAQEASGLEFLQWIQFKRITQDEAHNIFNLHPNCTWATLEYGEKIRVQEQILSRLEKDNIPAVTGDVIRWRMSKALNALGRVPRRVAAAGAPTAATTDGTEPQASRNFDPVRDI</sequence>
<reference evidence="2" key="1">
    <citation type="journal article" date="2020" name="Stud. Mycol.">
        <title>101 Dothideomycetes genomes: a test case for predicting lifestyles and emergence of pathogens.</title>
        <authorList>
            <person name="Haridas S."/>
            <person name="Albert R."/>
            <person name="Binder M."/>
            <person name="Bloem J."/>
            <person name="Labutti K."/>
            <person name="Salamov A."/>
            <person name="Andreopoulos B."/>
            <person name="Baker S."/>
            <person name="Barry K."/>
            <person name="Bills G."/>
            <person name="Bluhm B."/>
            <person name="Cannon C."/>
            <person name="Castanera R."/>
            <person name="Culley D."/>
            <person name="Daum C."/>
            <person name="Ezra D."/>
            <person name="Gonzalez J."/>
            <person name="Henrissat B."/>
            <person name="Kuo A."/>
            <person name="Liang C."/>
            <person name="Lipzen A."/>
            <person name="Lutzoni F."/>
            <person name="Magnuson J."/>
            <person name="Mondo S."/>
            <person name="Nolan M."/>
            <person name="Ohm R."/>
            <person name="Pangilinan J."/>
            <person name="Park H.-J."/>
            <person name="Ramirez L."/>
            <person name="Alfaro M."/>
            <person name="Sun H."/>
            <person name="Tritt A."/>
            <person name="Yoshinaga Y."/>
            <person name="Zwiers L.-H."/>
            <person name="Turgeon B."/>
            <person name="Goodwin S."/>
            <person name="Spatafora J."/>
            <person name="Crous P."/>
            <person name="Grigoriev I."/>
        </authorList>
    </citation>
    <scope>NUCLEOTIDE SEQUENCE</scope>
    <source>
        <strain evidence="2">CBS 123094</strain>
    </source>
</reference>
<evidence type="ECO:0000256" key="1">
    <source>
        <dbReference type="SAM" id="MobiDB-lite"/>
    </source>
</evidence>
<protein>
    <submittedName>
        <fullName evidence="2">Uncharacterized protein</fullName>
    </submittedName>
</protein>
<dbReference type="AlphaFoldDB" id="A0A6A5VUU0"/>
<evidence type="ECO:0000313" key="3">
    <source>
        <dbReference type="Proteomes" id="UP000799779"/>
    </source>
</evidence>
<keyword evidence="3" id="KW-1185">Reference proteome</keyword>
<gene>
    <name evidence="2" type="ORF">P154DRAFT_625650</name>
</gene>